<keyword evidence="2 5" id="KW-0812">Transmembrane</keyword>
<feature type="transmembrane region" description="Helical" evidence="5">
    <location>
        <begin position="96"/>
        <end position="114"/>
    </location>
</feature>
<keyword evidence="4 5" id="KW-0472">Membrane</keyword>
<evidence type="ECO:0000256" key="4">
    <source>
        <dbReference type="ARBA" id="ARBA00023136"/>
    </source>
</evidence>
<sequence>MGTGTTLNAEVTGAGQDTKSFARNLPTVARVLLGLLFFVFGLNGFLNFIPPPSEPIPEGAMALSMAFMKSGYMMPLIKGTEVLVGLLLLTNRFVPLALALLAPVVVNIVAFHAFLAPTGIVMTVVVLALHLYLAWAYRATYRPMLVARAVPGAK</sequence>
<evidence type="ECO:0000313" key="6">
    <source>
        <dbReference type="EMBL" id="TQF09795.1"/>
    </source>
</evidence>
<dbReference type="Pfam" id="PF07681">
    <property type="entry name" value="DoxX"/>
    <property type="match status" value="1"/>
</dbReference>
<dbReference type="OrthoDB" id="193403at2"/>
<reference evidence="6 7" key="1">
    <citation type="submission" date="2019-06" db="EMBL/GenBank/DDBJ databases">
        <authorList>
            <person name="Livingstone P."/>
            <person name="Whitworth D."/>
        </authorList>
    </citation>
    <scope>NUCLEOTIDE SEQUENCE [LARGE SCALE GENOMIC DNA]</scope>
    <source>
        <strain evidence="6 7">AM401</strain>
    </source>
</reference>
<evidence type="ECO:0000256" key="2">
    <source>
        <dbReference type="ARBA" id="ARBA00022692"/>
    </source>
</evidence>
<evidence type="ECO:0000256" key="3">
    <source>
        <dbReference type="ARBA" id="ARBA00022989"/>
    </source>
</evidence>
<dbReference type="RefSeq" id="WP_141648385.1">
    <property type="nucleotide sequence ID" value="NZ_VIFM01000308.1"/>
</dbReference>
<comment type="caution">
    <text evidence="6">The sequence shown here is derived from an EMBL/GenBank/DDBJ whole genome shotgun (WGS) entry which is preliminary data.</text>
</comment>
<dbReference type="AlphaFoldDB" id="A0A540WLA1"/>
<keyword evidence="7" id="KW-1185">Reference proteome</keyword>
<evidence type="ECO:0000256" key="1">
    <source>
        <dbReference type="ARBA" id="ARBA00004141"/>
    </source>
</evidence>
<evidence type="ECO:0000256" key="5">
    <source>
        <dbReference type="SAM" id="Phobius"/>
    </source>
</evidence>
<feature type="transmembrane region" description="Helical" evidence="5">
    <location>
        <begin position="28"/>
        <end position="50"/>
    </location>
</feature>
<comment type="subcellular location">
    <subcellularLocation>
        <location evidence="1">Membrane</location>
        <topology evidence="1">Multi-pass membrane protein</topology>
    </subcellularLocation>
</comment>
<name>A0A540WLA1_9BACT</name>
<protein>
    <submittedName>
        <fullName evidence="6">DoxX family membrane protein</fullName>
    </submittedName>
</protein>
<dbReference type="EMBL" id="VIFM01000308">
    <property type="protein sequence ID" value="TQF09795.1"/>
    <property type="molecule type" value="Genomic_DNA"/>
</dbReference>
<feature type="transmembrane region" description="Helical" evidence="5">
    <location>
        <begin position="70"/>
        <end position="89"/>
    </location>
</feature>
<evidence type="ECO:0000313" key="7">
    <source>
        <dbReference type="Proteomes" id="UP000315369"/>
    </source>
</evidence>
<organism evidence="6 7">
    <name type="scientific">Myxococcus llanfairpwllgwyngyllgogerychwyrndrobwllllantysiliogogogochensis</name>
    <dbReference type="NCBI Taxonomy" id="2590453"/>
    <lineage>
        <taxon>Bacteria</taxon>
        <taxon>Pseudomonadati</taxon>
        <taxon>Myxococcota</taxon>
        <taxon>Myxococcia</taxon>
        <taxon>Myxococcales</taxon>
        <taxon>Cystobacterineae</taxon>
        <taxon>Myxococcaceae</taxon>
        <taxon>Myxococcus</taxon>
    </lineage>
</organism>
<dbReference type="Proteomes" id="UP000315369">
    <property type="component" value="Unassembled WGS sequence"/>
</dbReference>
<keyword evidence="3 5" id="KW-1133">Transmembrane helix</keyword>
<dbReference type="InterPro" id="IPR032808">
    <property type="entry name" value="DoxX"/>
</dbReference>
<gene>
    <name evidence="6" type="ORF">FJV41_42765</name>
</gene>
<dbReference type="GO" id="GO:0016020">
    <property type="term" value="C:membrane"/>
    <property type="evidence" value="ECO:0007669"/>
    <property type="project" value="UniProtKB-SubCell"/>
</dbReference>
<proteinExistence type="predicted"/>
<accession>A0A540WLA1</accession>
<feature type="transmembrane region" description="Helical" evidence="5">
    <location>
        <begin position="120"/>
        <end position="137"/>
    </location>
</feature>